<sequence>MSETPAEVCLVRCPKCESLLPEVTDYSVYQCGGCGAILHASRKPIHSAKVSNEENDEVSNNKSKELQNVNFSSQKTKNLSLDFNQDDLRCNESMQIDQKMENLNINGESGNLEPQINTSRRPFQSSINQDEILRKLDELKDQIVQAKEKTSFSNNLIRSRPPIPSPYQHPYFSSQYVSKDSDARMQFHHLLCSCLICYTNHHRPRPPPPLHYRHDYRKPYTQWSGNLNRPRRWILAAGGRRCRLVAGGSPFIACYNCFELLQIPTKSYGKTLKKLRCATCSQVILISVVDKKLVSNPEKIGGKINKENMHKWRVNTMEFSSNDFDVSGDFDFKWLDRSLSSPPSESSLQDHFDYSTSVSRQSSMKDVATEIRILSNEGSVNNGTSQESLDQQDDTGGHESFLLGMIKKSFKLSRSNDHVDPGKVNVTVNGQPLPDRVVKKAEKISGPIQPGDYWYDSRAGFWGMMGGPCRGIIPPFIEEFNYMMPEKCADGHTGVFVNGRELHERDLDLLASRGLPTDTDRSYIIEISGRVLHEGSGSELQCLGKLAPTVENKKHGFGMKPPKMMD</sequence>
<dbReference type="GO" id="GO:1900150">
    <property type="term" value="P:regulation of defense response to fungus"/>
    <property type="evidence" value="ECO:0007669"/>
    <property type="project" value="InterPro"/>
</dbReference>
<dbReference type="EMBL" id="NBSK02000007">
    <property type="protein sequence ID" value="KAJ0196734.1"/>
    <property type="molecule type" value="Genomic_DNA"/>
</dbReference>
<protein>
    <recommendedName>
        <fullName evidence="6">Zinc-ribbon domain-containing protein</fullName>
    </recommendedName>
</protein>
<accession>A0A9R1X366</accession>
<evidence type="ECO:0000256" key="1">
    <source>
        <dbReference type="SAM" id="MobiDB-lite"/>
    </source>
</evidence>
<reference evidence="4 5" key="1">
    <citation type="journal article" date="2017" name="Nat. Commun.">
        <title>Genome assembly with in vitro proximity ligation data and whole-genome triplication in lettuce.</title>
        <authorList>
            <person name="Reyes-Chin-Wo S."/>
            <person name="Wang Z."/>
            <person name="Yang X."/>
            <person name="Kozik A."/>
            <person name="Arikit S."/>
            <person name="Song C."/>
            <person name="Xia L."/>
            <person name="Froenicke L."/>
            <person name="Lavelle D.O."/>
            <person name="Truco M.J."/>
            <person name="Xia R."/>
            <person name="Zhu S."/>
            <person name="Xu C."/>
            <person name="Xu H."/>
            <person name="Xu X."/>
            <person name="Cox K."/>
            <person name="Korf I."/>
            <person name="Meyers B.C."/>
            <person name="Michelmore R.W."/>
        </authorList>
    </citation>
    <scope>NUCLEOTIDE SEQUENCE [LARGE SCALE GENOMIC DNA]</scope>
    <source>
        <strain evidence="5">cv. Salinas</strain>
        <tissue evidence="4">Seedlings</tissue>
    </source>
</reference>
<evidence type="ECO:0000313" key="5">
    <source>
        <dbReference type="Proteomes" id="UP000235145"/>
    </source>
</evidence>
<evidence type="ECO:0000313" key="4">
    <source>
        <dbReference type="EMBL" id="KAJ0196734.1"/>
    </source>
</evidence>
<dbReference type="InterPro" id="IPR040244">
    <property type="entry name" value="EDR4-like"/>
</dbReference>
<evidence type="ECO:0000259" key="2">
    <source>
        <dbReference type="Pfam" id="PF11331"/>
    </source>
</evidence>
<organism evidence="4 5">
    <name type="scientific">Lactuca sativa</name>
    <name type="common">Garden lettuce</name>
    <dbReference type="NCBI Taxonomy" id="4236"/>
    <lineage>
        <taxon>Eukaryota</taxon>
        <taxon>Viridiplantae</taxon>
        <taxon>Streptophyta</taxon>
        <taxon>Embryophyta</taxon>
        <taxon>Tracheophyta</taxon>
        <taxon>Spermatophyta</taxon>
        <taxon>Magnoliopsida</taxon>
        <taxon>eudicotyledons</taxon>
        <taxon>Gunneridae</taxon>
        <taxon>Pentapetalae</taxon>
        <taxon>asterids</taxon>
        <taxon>campanulids</taxon>
        <taxon>Asterales</taxon>
        <taxon>Asteraceae</taxon>
        <taxon>Cichorioideae</taxon>
        <taxon>Cichorieae</taxon>
        <taxon>Lactucinae</taxon>
        <taxon>Lactuca</taxon>
    </lineage>
</organism>
<feature type="domain" description="Enhanced disease resistance 4-like N-terminal" evidence="3">
    <location>
        <begin position="7"/>
        <end position="40"/>
    </location>
</feature>
<feature type="compositionally biased region" description="Polar residues" evidence="1">
    <location>
        <begin position="376"/>
        <end position="389"/>
    </location>
</feature>
<dbReference type="Proteomes" id="UP000235145">
    <property type="component" value="Unassembled WGS sequence"/>
</dbReference>
<dbReference type="InterPro" id="IPR055126">
    <property type="entry name" value="EDR4-like_N"/>
</dbReference>
<dbReference type="PANTHER" id="PTHR31105">
    <property type="entry name" value="EXTRA-LARGE G-PROTEIN-LIKE"/>
    <property type="match status" value="1"/>
</dbReference>
<gene>
    <name evidence="4" type="ORF">LSAT_V11C700343440</name>
</gene>
<name>A0A9R1X366_LACSA</name>
<proteinExistence type="predicted"/>
<dbReference type="Pfam" id="PF22910">
    <property type="entry name" value="EDR4-like_1st"/>
    <property type="match status" value="1"/>
</dbReference>
<feature type="region of interest" description="Disordered" evidence="1">
    <location>
        <begin position="375"/>
        <end position="396"/>
    </location>
</feature>
<keyword evidence="5" id="KW-1185">Reference proteome</keyword>
<evidence type="ECO:0000259" key="3">
    <source>
        <dbReference type="Pfam" id="PF22910"/>
    </source>
</evidence>
<feature type="domain" description="Probable zinc-ribbon" evidence="2">
    <location>
        <begin position="246"/>
        <end position="288"/>
    </location>
</feature>
<comment type="caution">
    <text evidence="4">The sequence shown here is derived from an EMBL/GenBank/DDBJ whole genome shotgun (WGS) entry which is preliminary data.</text>
</comment>
<dbReference type="Pfam" id="PF11331">
    <property type="entry name" value="Zn_ribbon_12"/>
    <property type="match status" value="1"/>
</dbReference>
<dbReference type="InterPro" id="IPR021480">
    <property type="entry name" value="Zinc_ribbon_12"/>
</dbReference>
<dbReference type="AlphaFoldDB" id="A0A9R1X366"/>
<dbReference type="OrthoDB" id="2020426at2759"/>
<dbReference type="PANTHER" id="PTHR31105:SF58">
    <property type="entry name" value="G-LIKE PROTEIN, PUTATIVE (DUF3133)-RELATED"/>
    <property type="match status" value="1"/>
</dbReference>
<evidence type="ECO:0008006" key="6">
    <source>
        <dbReference type="Google" id="ProtNLM"/>
    </source>
</evidence>